<dbReference type="InParanoid" id="G0MWE5"/>
<sequence>MKSRPSLRLRTRHSMQNKNLIVILTRQIGISEVNFGMSESDWLLEMADNIPSPAVPNPAVSDTVAPIPVASISVVPFPLVPAPVVSAPMSPVPSVSLPVVRQPVQLMGFFVPMNKAAYVTELLELALGSTPGVTVQTAIFNKTPINVLAAESETDHLDSDALPCMDTSDMETLSTNPLRKRKIKRRGRKPFNPRKATKKRIPEIAISPVVNGGGMLGMAQQLEQKYGTSNTLPYGNLTTPQLLIQYPQLPFPVPVHPDFNNLGVPRNVVQLGINDLLTLYFLCYFQIFYPVIIQKRQLNSKCYNHGNKTQKQFRFLD</sequence>
<dbReference type="EMBL" id="GL379816">
    <property type="protein sequence ID" value="EGT45928.1"/>
    <property type="molecule type" value="Genomic_DNA"/>
</dbReference>
<dbReference type="eggNOG" id="ENOG502TIUX">
    <property type="taxonomic scope" value="Eukaryota"/>
</dbReference>
<name>G0MWE5_CAEBE</name>
<dbReference type="AlphaFoldDB" id="G0MWE5"/>
<protein>
    <submittedName>
        <fullName evidence="1">Uncharacterized protein</fullName>
    </submittedName>
</protein>
<accession>G0MWE5</accession>
<dbReference type="Proteomes" id="UP000008068">
    <property type="component" value="Unassembled WGS sequence"/>
</dbReference>
<dbReference type="HOGENOM" id="CLU_877799_0_0_1"/>
<dbReference type="FunCoup" id="G0MWE5">
    <property type="interactions" value="1898"/>
</dbReference>
<gene>
    <name evidence="1" type="ORF">CAEBREN_32312</name>
</gene>
<keyword evidence="2" id="KW-1185">Reference proteome</keyword>
<evidence type="ECO:0000313" key="2">
    <source>
        <dbReference type="Proteomes" id="UP000008068"/>
    </source>
</evidence>
<reference evidence="2" key="1">
    <citation type="submission" date="2011-07" db="EMBL/GenBank/DDBJ databases">
        <authorList>
            <consortium name="Caenorhabditis brenneri Sequencing and Analysis Consortium"/>
            <person name="Wilson R.K."/>
        </authorList>
    </citation>
    <scope>NUCLEOTIDE SEQUENCE [LARGE SCALE GENOMIC DNA]</scope>
    <source>
        <strain evidence="2">PB2801</strain>
    </source>
</reference>
<dbReference type="OrthoDB" id="5825534at2759"/>
<organism evidence="2">
    <name type="scientific">Caenorhabditis brenneri</name>
    <name type="common">Nematode worm</name>
    <dbReference type="NCBI Taxonomy" id="135651"/>
    <lineage>
        <taxon>Eukaryota</taxon>
        <taxon>Metazoa</taxon>
        <taxon>Ecdysozoa</taxon>
        <taxon>Nematoda</taxon>
        <taxon>Chromadorea</taxon>
        <taxon>Rhabditida</taxon>
        <taxon>Rhabditina</taxon>
        <taxon>Rhabditomorpha</taxon>
        <taxon>Rhabditoidea</taxon>
        <taxon>Rhabditidae</taxon>
        <taxon>Peloderinae</taxon>
        <taxon>Caenorhabditis</taxon>
    </lineage>
</organism>
<dbReference type="STRING" id="135651.G0MWE5"/>
<proteinExistence type="predicted"/>
<evidence type="ECO:0000313" key="1">
    <source>
        <dbReference type="EMBL" id="EGT45928.1"/>
    </source>
</evidence>